<evidence type="ECO:0000259" key="3">
    <source>
        <dbReference type="Pfam" id="PF07985"/>
    </source>
</evidence>
<reference evidence="4" key="3">
    <citation type="submission" date="2025-09" db="UniProtKB">
        <authorList>
            <consortium name="Ensembl"/>
        </authorList>
    </citation>
    <scope>IDENTIFICATION</scope>
</reference>
<dbReference type="Ensembl" id="ENSCSET00000022421.1">
    <property type="protein sequence ID" value="ENSCSEP00000022141.1"/>
    <property type="gene ID" value="ENSCSEG00000014108.1"/>
</dbReference>
<dbReference type="GeneTree" id="ENSGT00390000003948"/>
<evidence type="ECO:0000256" key="1">
    <source>
        <dbReference type="ARBA" id="ARBA00009856"/>
    </source>
</evidence>
<dbReference type="AlphaFoldDB" id="A0A3P8W932"/>
<dbReference type="RefSeq" id="XP_024909263.1">
    <property type="nucleotide sequence ID" value="XM_025053495.1"/>
</dbReference>
<evidence type="ECO:0000313" key="4">
    <source>
        <dbReference type="Ensembl" id="ENSCSEP00000022141.1"/>
    </source>
</evidence>
<evidence type="ECO:0000256" key="2">
    <source>
        <dbReference type="SAM" id="MobiDB-lite"/>
    </source>
</evidence>
<dbReference type="Pfam" id="PF07985">
    <property type="entry name" value="SRR1"/>
    <property type="match status" value="1"/>
</dbReference>
<dbReference type="RefSeq" id="XP_008334941.1">
    <property type="nucleotide sequence ID" value="XM_008336719.3"/>
</dbReference>
<dbReference type="OMA" id="VVTRKKW"/>
<feature type="region of interest" description="Disordered" evidence="2">
    <location>
        <begin position="1"/>
        <end position="35"/>
    </location>
</feature>
<dbReference type="PANTHER" id="PTHR28626">
    <property type="entry name" value="SRR1-LIKE PROTEIN"/>
    <property type="match status" value="1"/>
</dbReference>
<accession>A0A3P8W932</accession>
<protein>
    <submittedName>
        <fullName evidence="4">SRR1 domain containing</fullName>
    </submittedName>
</protein>
<feature type="domain" description="SRR1-like" evidence="3">
    <location>
        <begin position="99"/>
        <end position="255"/>
    </location>
</feature>
<dbReference type="PANTHER" id="PTHR28626:SF3">
    <property type="entry name" value="SRR1-LIKE PROTEIN"/>
    <property type="match status" value="1"/>
</dbReference>
<comment type="similarity">
    <text evidence="1">Belongs to the SRR1 family.</text>
</comment>
<reference evidence="4 5" key="1">
    <citation type="journal article" date="2014" name="Nat. Genet.">
        <title>Whole-genome sequence of a flatfish provides insights into ZW sex chromosome evolution and adaptation to a benthic lifestyle.</title>
        <authorList>
            <person name="Chen S."/>
            <person name="Zhang G."/>
            <person name="Shao C."/>
            <person name="Huang Q."/>
            <person name="Liu G."/>
            <person name="Zhang P."/>
            <person name="Song W."/>
            <person name="An N."/>
            <person name="Chalopin D."/>
            <person name="Volff J.N."/>
            <person name="Hong Y."/>
            <person name="Li Q."/>
            <person name="Sha Z."/>
            <person name="Zhou H."/>
            <person name="Xie M."/>
            <person name="Yu Q."/>
            <person name="Liu Y."/>
            <person name="Xiang H."/>
            <person name="Wang N."/>
            <person name="Wu K."/>
            <person name="Yang C."/>
            <person name="Zhou Q."/>
            <person name="Liao X."/>
            <person name="Yang L."/>
            <person name="Hu Q."/>
            <person name="Zhang J."/>
            <person name="Meng L."/>
            <person name="Jin L."/>
            <person name="Tian Y."/>
            <person name="Lian J."/>
            <person name="Yang J."/>
            <person name="Miao G."/>
            <person name="Liu S."/>
            <person name="Liang Z."/>
            <person name="Yan F."/>
            <person name="Li Y."/>
            <person name="Sun B."/>
            <person name="Zhang H."/>
            <person name="Zhang J."/>
            <person name="Zhu Y."/>
            <person name="Du M."/>
            <person name="Zhao Y."/>
            <person name="Schartl M."/>
            <person name="Tang Q."/>
            <person name="Wang J."/>
        </authorList>
    </citation>
    <scope>NUCLEOTIDE SEQUENCE</scope>
</reference>
<dbReference type="GO" id="GO:0005737">
    <property type="term" value="C:cytoplasm"/>
    <property type="evidence" value="ECO:0007669"/>
    <property type="project" value="TreeGrafter"/>
</dbReference>
<dbReference type="InterPro" id="IPR012942">
    <property type="entry name" value="SRR1-like"/>
</dbReference>
<name>A0A3P8W932_CYNSE</name>
<dbReference type="InParanoid" id="A0A3P8W932"/>
<sequence length="295" mass="33999">MTDFGKEWQLAGRRKDAARKSKTRKRSPPSARCQEEDLDIEKTVKRIKDTTSELGCEEFWQKWKEQILVASSFSGFFEGERTDHSFEEPERCQEGRPCQQLECVCYGLGSFSSCPSARFQLAMLLLLLDARQIPLKNCLVFDPIFSNGEKMVLKKLGLNVLSENEEGKRLATKPTIFYLMHCGKALYNNILWKNWSTKCLSLIMIIGNGFTGMKDRSIDREFQRDYSYMNQALDVCEEKQLPCPTRFIDVFGDTATITFPLGNLSKLPQSTWVEPQEPEYQHCPDLEIILKKSQM</sequence>
<dbReference type="GO" id="GO:0005634">
    <property type="term" value="C:nucleus"/>
    <property type="evidence" value="ECO:0007669"/>
    <property type="project" value="TreeGrafter"/>
</dbReference>
<dbReference type="InterPro" id="IPR040044">
    <property type="entry name" value="SRR1L"/>
</dbReference>
<reference evidence="4" key="2">
    <citation type="submission" date="2025-08" db="UniProtKB">
        <authorList>
            <consortium name="Ensembl"/>
        </authorList>
    </citation>
    <scope>IDENTIFICATION</scope>
</reference>
<dbReference type="KEGG" id="csem:103398196"/>
<dbReference type="Proteomes" id="UP000265120">
    <property type="component" value="Chromosome Z"/>
</dbReference>
<dbReference type="GeneID" id="103398196"/>
<proteinExistence type="inferred from homology"/>
<organism evidence="4 5">
    <name type="scientific">Cynoglossus semilaevis</name>
    <name type="common">Tongue sole</name>
    <dbReference type="NCBI Taxonomy" id="244447"/>
    <lineage>
        <taxon>Eukaryota</taxon>
        <taxon>Metazoa</taxon>
        <taxon>Chordata</taxon>
        <taxon>Craniata</taxon>
        <taxon>Vertebrata</taxon>
        <taxon>Euteleostomi</taxon>
        <taxon>Actinopterygii</taxon>
        <taxon>Neopterygii</taxon>
        <taxon>Teleostei</taxon>
        <taxon>Neoteleostei</taxon>
        <taxon>Acanthomorphata</taxon>
        <taxon>Carangaria</taxon>
        <taxon>Pleuronectiformes</taxon>
        <taxon>Pleuronectoidei</taxon>
        <taxon>Cynoglossidae</taxon>
        <taxon>Cynoglossinae</taxon>
        <taxon>Cynoglossus</taxon>
    </lineage>
</organism>
<keyword evidence="5" id="KW-1185">Reference proteome</keyword>
<dbReference type="STRING" id="244447.ENSCSEP00000022141"/>
<evidence type="ECO:0000313" key="5">
    <source>
        <dbReference type="Proteomes" id="UP000265120"/>
    </source>
</evidence>
<dbReference type="OrthoDB" id="551431at2759"/>
<dbReference type="CTD" id="402055"/>